<name>A0A8T1UGD5_9STRA</name>
<dbReference type="EMBL" id="JAENGZ010000421">
    <property type="protein sequence ID" value="KAG6959713.1"/>
    <property type="molecule type" value="Genomic_DNA"/>
</dbReference>
<evidence type="ECO:0000313" key="3">
    <source>
        <dbReference type="Proteomes" id="UP000688947"/>
    </source>
</evidence>
<evidence type="ECO:0000313" key="2">
    <source>
        <dbReference type="EMBL" id="KAG6959713.1"/>
    </source>
</evidence>
<accession>A0A8T1UGD5</accession>
<dbReference type="Proteomes" id="UP000688947">
    <property type="component" value="Unassembled WGS sequence"/>
</dbReference>
<feature type="compositionally biased region" description="Basic and acidic residues" evidence="1">
    <location>
        <begin position="35"/>
        <end position="64"/>
    </location>
</feature>
<feature type="region of interest" description="Disordered" evidence="1">
    <location>
        <begin position="153"/>
        <end position="175"/>
    </location>
</feature>
<gene>
    <name evidence="2" type="ORF">JG687_00008609</name>
</gene>
<sequence>LEKKREEKKQEDRDASWGFREDADEEESEEEDDSTKDKEELPDYLRNEVDDLEDMIHAKDDQRTKTGSTSGSAVREKRNINEELYGYNSNEDDLYDRTKANQQKVTGSPITPGAAAVKAIKRATKIEVLTAESIQANVTKLEDQLKKLQDDLSAASAKAAANQATPDTKGADSLDSLWQKRRLNCM</sequence>
<comment type="caution">
    <text evidence="2">The sequence shown here is derived from an EMBL/GenBank/DDBJ whole genome shotgun (WGS) entry which is preliminary data.</text>
</comment>
<dbReference type="VEuPathDB" id="FungiDB:PC110_g2813"/>
<organism evidence="2 3">
    <name type="scientific">Phytophthora cactorum</name>
    <dbReference type="NCBI Taxonomy" id="29920"/>
    <lineage>
        <taxon>Eukaryota</taxon>
        <taxon>Sar</taxon>
        <taxon>Stramenopiles</taxon>
        <taxon>Oomycota</taxon>
        <taxon>Peronosporomycetes</taxon>
        <taxon>Peronosporales</taxon>
        <taxon>Peronosporaceae</taxon>
        <taxon>Phytophthora</taxon>
    </lineage>
</organism>
<feature type="non-terminal residue" evidence="2">
    <location>
        <position position="1"/>
    </location>
</feature>
<feature type="region of interest" description="Disordered" evidence="1">
    <location>
        <begin position="1"/>
        <end position="94"/>
    </location>
</feature>
<feature type="compositionally biased region" description="Acidic residues" evidence="1">
    <location>
        <begin position="22"/>
        <end position="34"/>
    </location>
</feature>
<feature type="compositionally biased region" description="Basic and acidic residues" evidence="1">
    <location>
        <begin position="1"/>
        <end position="21"/>
    </location>
</feature>
<dbReference type="OrthoDB" id="120538at2759"/>
<dbReference type="AlphaFoldDB" id="A0A8T1UGD5"/>
<protein>
    <submittedName>
        <fullName evidence="2">Uncharacterized protein</fullName>
    </submittedName>
</protein>
<feature type="compositionally biased region" description="Low complexity" evidence="1">
    <location>
        <begin position="153"/>
        <end position="164"/>
    </location>
</feature>
<evidence type="ECO:0000256" key="1">
    <source>
        <dbReference type="SAM" id="MobiDB-lite"/>
    </source>
</evidence>
<proteinExistence type="predicted"/>
<reference evidence="2" key="1">
    <citation type="submission" date="2021-01" db="EMBL/GenBank/DDBJ databases">
        <title>Phytophthora aleatoria, a newly-described species from Pinus radiata is distinct from Phytophthora cactorum isolates based on comparative genomics.</title>
        <authorList>
            <person name="Mcdougal R."/>
            <person name="Panda P."/>
            <person name="Williams N."/>
            <person name="Studholme D.J."/>
        </authorList>
    </citation>
    <scope>NUCLEOTIDE SEQUENCE</scope>
    <source>
        <strain evidence="2">NZFS 3830</strain>
    </source>
</reference>